<evidence type="ECO:0000313" key="3">
    <source>
        <dbReference type="Proteomes" id="UP000195755"/>
    </source>
</evidence>
<protein>
    <submittedName>
        <fullName evidence="2">Uncharacterized protein</fullName>
    </submittedName>
</protein>
<organism evidence="2 3">
    <name type="scientific">Streptomyces albireticuli</name>
    <dbReference type="NCBI Taxonomy" id="1940"/>
    <lineage>
        <taxon>Bacteria</taxon>
        <taxon>Bacillati</taxon>
        <taxon>Actinomycetota</taxon>
        <taxon>Actinomycetes</taxon>
        <taxon>Kitasatosporales</taxon>
        <taxon>Streptomycetaceae</taxon>
        <taxon>Streptomyces</taxon>
    </lineage>
</organism>
<proteinExistence type="predicted"/>
<dbReference type="Proteomes" id="UP000195755">
    <property type="component" value="Chromosome"/>
</dbReference>
<dbReference type="AlphaFoldDB" id="A0A1Z2LB88"/>
<reference evidence="2 3" key="1">
    <citation type="submission" date="2017-06" db="EMBL/GenBank/DDBJ databases">
        <title>Streptomyces albireticuli Genome sequencing and assembly.</title>
        <authorList>
            <person name="Wang Y."/>
            <person name="Du B."/>
            <person name="Ding Y."/>
            <person name="Liu H."/>
            <person name="Hou Q."/>
            <person name="Liu K."/>
            <person name="Yao L."/>
            <person name="Wang C."/>
        </authorList>
    </citation>
    <scope>NUCLEOTIDE SEQUENCE [LARGE SCALE GENOMIC DNA]</scope>
    <source>
        <strain evidence="2 3">MDJK11</strain>
    </source>
</reference>
<dbReference type="EMBL" id="CP021744">
    <property type="protein sequence ID" value="ARZ71579.1"/>
    <property type="molecule type" value="Genomic_DNA"/>
</dbReference>
<evidence type="ECO:0000313" key="2">
    <source>
        <dbReference type="EMBL" id="ARZ71579.1"/>
    </source>
</evidence>
<sequence>MYTTEPVALTLRPSPQEDQLAEDYASVLGTVSRIDRAVRDGAWNAVRDELDQLISAAEDMWSTLSEPDDGEENGDHELYQAPVTVTADPATVCRLIGVYAEPHSIGHVLHPADGPRGAEGDDPSLPAQEGAPEGRSASCP</sequence>
<evidence type="ECO:0000256" key="1">
    <source>
        <dbReference type="SAM" id="MobiDB-lite"/>
    </source>
</evidence>
<name>A0A1Z2LB88_9ACTN</name>
<gene>
    <name evidence="2" type="ORF">SMD11_6003</name>
</gene>
<dbReference type="OrthoDB" id="4204663at2"/>
<accession>A0A1Z2LB88</accession>
<dbReference type="RefSeq" id="WP_087929357.1">
    <property type="nucleotide sequence ID" value="NZ_CP021744.1"/>
</dbReference>
<dbReference type="KEGG" id="salj:SMD11_6003"/>
<feature type="region of interest" description="Disordered" evidence="1">
    <location>
        <begin position="106"/>
        <end position="140"/>
    </location>
</feature>